<gene>
    <name evidence="1" type="ORF">CS063_03150</name>
</gene>
<dbReference type="EMBL" id="PEDL01000002">
    <property type="protein sequence ID" value="PHV71577.1"/>
    <property type="molecule type" value="Genomic_DNA"/>
</dbReference>
<accession>A0AC61DF82</accession>
<evidence type="ECO:0000313" key="2">
    <source>
        <dbReference type="Proteomes" id="UP000224460"/>
    </source>
</evidence>
<protein>
    <submittedName>
        <fullName evidence="1">Uncharacterized protein</fullName>
    </submittedName>
</protein>
<comment type="caution">
    <text evidence="1">The sequence shown here is derived from an EMBL/GenBank/DDBJ whole genome shotgun (WGS) entry which is preliminary data.</text>
</comment>
<evidence type="ECO:0000313" key="1">
    <source>
        <dbReference type="EMBL" id="PHV71577.1"/>
    </source>
</evidence>
<keyword evidence="2" id="KW-1185">Reference proteome</keyword>
<reference evidence="1" key="1">
    <citation type="submission" date="2017-10" db="EMBL/GenBank/DDBJ databases">
        <title>Genome sequence of cellulolytic Lachnospiraceae bacterium XHS1971 isolated from hotspring sediment.</title>
        <authorList>
            <person name="Vasudevan G."/>
            <person name="Joshi A.J."/>
            <person name="Hivarkar S."/>
            <person name="Lanjekar V.B."/>
            <person name="Dhakephalkar P.K."/>
            <person name="Dagar S."/>
        </authorList>
    </citation>
    <scope>NUCLEOTIDE SEQUENCE</scope>
    <source>
        <strain evidence="1">XHS1971</strain>
    </source>
</reference>
<sequence length="251" mass="28563">MRKLIIIIFMFIYAVLSLNVAASNYKVCVDGQEYSMINPIIYEEKRISLSLRDVANIMKGELSWDNDSKTAILSVPYGAVKFQVDNGWALNILSLHVELKQKPLLRKGLLYVSVEDLNALFLTKIECSNDMINIDVVDTNTSYSFSELIPEYELVDSIGFVPGSLAEFEFIYSSGKVPEVMQQFSENEFKISSNQELRTGGPCFIFYSADDIVSMVSIYGNNRVRIKNICYEIATPLIFPSKTSCHYIRRY</sequence>
<dbReference type="Proteomes" id="UP000224460">
    <property type="component" value="Unassembled WGS sequence"/>
</dbReference>
<name>A0AC61DF82_9FIRM</name>
<organism evidence="1 2">
    <name type="scientific">Sporanaerobium hydrogeniformans</name>
    <dbReference type="NCBI Taxonomy" id="3072179"/>
    <lineage>
        <taxon>Bacteria</taxon>
        <taxon>Bacillati</taxon>
        <taxon>Bacillota</taxon>
        <taxon>Clostridia</taxon>
        <taxon>Lachnospirales</taxon>
        <taxon>Lachnospiraceae</taxon>
        <taxon>Sporanaerobium</taxon>
    </lineage>
</organism>
<proteinExistence type="predicted"/>